<dbReference type="CDD" id="cd08192">
    <property type="entry name" value="MAR-like"/>
    <property type="match status" value="1"/>
</dbReference>
<dbReference type="PANTHER" id="PTHR11496:SF107">
    <property type="entry name" value="ALCOHOL DEHYDROGENASE, PUTATIVE (AFU_ORTHOLOGUE AFUA_1G06800)-RELATED"/>
    <property type="match status" value="1"/>
</dbReference>
<dbReference type="InterPro" id="IPR056798">
    <property type="entry name" value="ADH_Fe_C"/>
</dbReference>
<dbReference type="EMBL" id="RCNU01000012">
    <property type="protein sequence ID" value="RWQ92662.1"/>
    <property type="molecule type" value="Genomic_DNA"/>
</dbReference>
<dbReference type="GeneID" id="39597851"/>
<dbReference type="InterPro" id="IPR001670">
    <property type="entry name" value="ADH_Fe/GldA"/>
</dbReference>
<dbReference type="GO" id="GO:0046872">
    <property type="term" value="F:metal ion binding"/>
    <property type="evidence" value="ECO:0007669"/>
    <property type="project" value="InterPro"/>
</dbReference>
<accession>A0A443HLI7</accession>
<dbReference type="RefSeq" id="XP_028482307.1">
    <property type="nucleotide sequence ID" value="XM_028628574.1"/>
</dbReference>
<reference evidence="4 5" key="1">
    <citation type="journal article" date="2018" name="Front. Microbiol.">
        <title>Genomic and genetic insights into a cosmopolitan fungus, Paecilomyces variotii (Eurotiales).</title>
        <authorList>
            <person name="Urquhart A.S."/>
            <person name="Mondo S.J."/>
            <person name="Makela M.R."/>
            <person name="Hane J.K."/>
            <person name="Wiebenga A."/>
            <person name="He G."/>
            <person name="Mihaltcheva S."/>
            <person name="Pangilinan J."/>
            <person name="Lipzen A."/>
            <person name="Barry K."/>
            <person name="de Vries R.P."/>
            <person name="Grigoriev I.V."/>
            <person name="Idnurm A."/>
        </authorList>
    </citation>
    <scope>NUCLEOTIDE SEQUENCE [LARGE SCALE GENOMIC DNA]</scope>
    <source>
        <strain evidence="4 5">CBS 101075</strain>
    </source>
</reference>
<sequence>MANFFSQETFRQAYPDRPLPMLSYGLRFPEACARHVDRLGCTKTYILSSKSLATKTDALKRLQQSLEGKLVGTFVGISSHTPLIEVLKVIEDVRNLGGVDCLITLGGGSVTDAAKVVRFALANSAYTADEVDTLWGGHSHNPRQRDVLNPPTIPLIHIPTSLSGGEYQHIAGVTDERTHAKRTYEPHVDPTLVIQDPELCLHTPAWLWLSSGIRAVDHCVETLCSLQSNEKGDSEAKKGLVKLVPGLLKCKHNPTDLDARHLCQLGVVEAMAAVSSGVPLGASHAIGHQLGPLGVGHGETSCILLPAVCKYNASKGANNDRQEICKKVLLEDETVQSTLKARNVSNPDLGDILDAVIRELEMPRSLKDVNVGRDKLDVLATNSLHDLWIKTNAVPITEKSQVMEILEIAVGDQ</sequence>
<evidence type="ECO:0000259" key="2">
    <source>
        <dbReference type="Pfam" id="PF00465"/>
    </source>
</evidence>
<evidence type="ECO:0000259" key="3">
    <source>
        <dbReference type="Pfam" id="PF25137"/>
    </source>
</evidence>
<comment type="caution">
    <text evidence="4">The sequence shown here is derived from an EMBL/GenBank/DDBJ whole genome shotgun (WGS) entry which is preliminary data.</text>
</comment>
<dbReference type="Pfam" id="PF00465">
    <property type="entry name" value="Fe-ADH"/>
    <property type="match status" value="1"/>
</dbReference>
<proteinExistence type="predicted"/>
<evidence type="ECO:0000256" key="1">
    <source>
        <dbReference type="ARBA" id="ARBA00023002"/>
    </source>
</evidence>
<feature type="domain" description="Alcohol dehydrogenase iron-type/glycerol dehydrogenase GldA" evidence="2">
    <location>
        <begin position="32"/>
        <end position="197"/>
    </location>
</feature>
<dbReference type="VEuPathDB" id="FungiDB:C8Q69DRAFT_437165"/>
<dbReference type="Pfam" id="PF25137">
    <property type="entry name" value="ADH_Fe_C"/>
    <property type="match status" value="1"/>
</dbReference>
<dbReference type="GO" id="GO:0005739">
    <property type="term" value="C:mitochondrion"/>
    <property type="evidence" value="ECO:0007669"/>
    <property type="project" value="TreeGrafter"/>
</dbReference>
<gene>
    <name evidence="4" type="ORF">C8Q69DRAFT_437165</name>
</gene>
<name>A0A443HLI7_BYSSP</name>
<feature type="domain" description="Fe-containing alcohol dehydrogenase-like C-terminal" evidence="3">
    <location>
        <begin position="210"/>
        <end position="409"/>
    </location>
</feature>
<dbReference type="Gene3D" id="1.20.1090.10">
    <property type="entry name" value="Dehydroquinate synthase-like - alpha domain"/>
    <property type="match status" value="1"/>
</dbReference>
<dbReference type="InterPro" id="IPR039697">
    <property type="entry name" value="Alcohol_dehydrogenase_Fe"/>
</dbReference>
<dbReference type="GO" id="GO:0004022">
    <property type="term" value="F:alcohol dehydrogenase (NAD+) activity"/>
    <property type="evidence" value="ECO:0007669"/>
    <property type="project" value="TreeGrafter"/>
</dbReference>
<organism evidence="4 5">
    <name type="scientific">Byssochlamys spectabilis</name>
    <name type="common">Paecilomyces variotii</name>
    <dbReference type="NCBI Taxonomy" id="264951"/>
    <lineage>
        <taxon>Eukaryota</taxon>
        <taxon>Fungi</taxon>
        <taxon>Dikarya</taxon>
        <taxon>Ascomycota</taxon>
        <taxon>Pezizomycotina</taxon>
        <taxon>Eurotiomycetes</taxon>
        <taxon>Eurotiomycetidae</taxon>
        <taxon>Eurotiales</taxon>
        <taxon>Thermoascaceae</taxon>
        <taxon>Paecilomyces</taxon>
    </lineage>
</organism>
<dbReference type="AlphaFoldDB" id="A0A443HLI7"/>
<keyword evidence="1" id="KW-0560">Oxidoreductase</keyword>
<dbReference type="PANTHER" id="PTHR11496">
    <property type="entry name" value="ALCOHOL DEHYDROGENASE"/>
    <property type="match status" value="1"/>
</dbReference>
<evidence type="ECO:0000313" key="5">
    <source>
        <dbReference type="Proteomes" id="UP000283841"/>
    </source>
</evidence>
<protein>
    <submittedName>
        <fullName evidence="4">Uncharacterized protein</fullName>
    </submittedName>
</protein>
<evidence type="ECO:0000313" key="4">
    <source>
        <dbReference type="EMBL" id="RWQ92662.1"/>
    </source>
</evidence>
<dbReference type="Proteomes" id="UP000283841">
    <property type="component" value="Unassembled WGS sequence"/>
</dbReference>
<dbReference type="STRING" id="264951.A0A443HLI7"/>
<dbReference type="SUPFAM" id="SSF56796">
    <property type="entry name" value="Dehydroquinate synthase-like"/>
    <property type="match status" value="1"/>
</dbReference>
<dbReference type="Gene3D" id="3.40.50.1970">
    <property type="match status" value="1"/>
</dbReference>
<keyword evidence="5" id="KW-1185">Reference proteome</keyword>